<proteinExistence type="predicted"/>
<dbReference type="RefSeq" id="WP_283435688.1">
    <property type="nucleotide sequence ID" value="NZ_FXUG01000052.1"/>
</dbReference>
<keyword evidence="1" id="KW-0732">Signal</keyword>
<accession>A0ABY1QU84</accession>
<comment type="caution">
    <text evidence="2">The sequence shown here is derived from an EMBL/GenBank/DDBJ whole genome shotgun (WGS) entry which is preliminary data.</text>
</comment>
<evidence type="ECO:0000256" key="1">
    <source>
        <dbReference type="SAM" id="SignalP"/>
    </source>
</evidence>
<feature type="chain" id="PRO_5045935127" evidence="1">
    <location>
        <begin position="20"/>
        <end position="158"/>
    </location>
</feature>
<name>A0ABY1QU84_9BACT</name>
<evidence type="ECO:0000313" key="2">
    <source>
        <dbReference type="EMBL" id="SMP80393.1"/>
    </source>
</evidence>
<gene>
    <name evidence="2" type="ORF">SAMN06265222_1522</name>
</gene>
<organism evidence="2 3">
    <name type="scientific">Neorhodopirellula lusitana</name>
    <dbReference type="NCBI Taxonomy" id="445327"/>
    <lineage>
        <taxon>Bacteria</taxon>
        <taxon>Pseudomonadati</taxon>
        <taxon>Planctomycetota</taxon>
        <taxon>Planctomycetia</taxon>
        <taxon>Pirellulales</taxon>
        <taxon>Pirellulaceae</taxon>
        <taxon>Neorhodopirellula</taxon>
    </lineage>
</organism>
<keyword evidence="3" id="KW-1185">Reference proteome</keyword>
<protein>
    <submittedName>
        <fullName evidence="2">Uncharacterized protein</fullName>
    </submittedName>
</protein>
<sequence length="158" mass="17064">MRFLLLLAFFIAWPTVAMTDEPKRPPMPYCVVAIFTDGESTVISCHSGTPLALASALANAIETSSGTKATLDITPGFSFRPLSNASTWTLLHLTNDGSKICFSSNVCWGAIPNVVEVVESFGYSGDVRLAHLSELVTMDDATQWDWSVPHIATKDGEP</sequence>
<reference evidence="2 3" key="1">
    <citation type="submission" date="2017-05" db="EMBL/GenBank/DDBJ databases">
        <authorList>
            <person name="Varghese N."/>
            <person name="Submissions S."/>
        </authorList>
    </citation>
    <scope>NUCLEOTIDE SEQUENCE [LARGE SCALE GENOMIC DNA]</scope>
    <source>
        <strain evidence="2 3">DSM 25457</strain>
    </source>
</reference>
<dbReference type="Proteomes" id="UP001158067">
    <property type="component" value="Unassembled WGS sequence"/>
</dbReference>
<dbReference type="EMBL" id="FXUG01000052">
    <property type="protein sequence ID" value="SMP80393.1"/>
    <property type="molecule type" value="Genomic_DNA"/>
</dbReference>
<feature type="signal peptide" evidence="1">
    <location>
        <begin position="1"/>
        <end position="19"/>
    </location>
</feature>
<evidence type="ECO:0000313" key="3">
    <source>
        <dbReference type="Proteomes" id="UP001158067"/>
    </source>
</evidence>